<dbReference type="InterPro" id="IPR002772">
    <property type="entry name" value="Glyco_hydro_3_C"/>
</dbReference>
<evidence type="ECO:0000256" key="3">
    <source>
        <dbReference type="SAM" id="SignalP"/>
    </source>
</evidence>
<gene>
    <name evidence="5" type="ORF">PQU94_15660</name>
</gene>
<dbReference type="SUPFAM" id="SSF52279">
    <property type="entry name" value="Beta-D-glucan exohydrolase, C-terminal domain"/>
    <property type="match status" value="1"/>
</dbReference>
<dbReference type="InterPro" id="IPR036962">
    <property type="entry name" value="Glyco_hydro_3_N_sf"/>
</dbReference>
<dbReference type="Pfam" id="PF14310">
    <property type="entry name" value="Fn3-like"/>
    <property type="match status" value="1"/>
</dbReference>
<comment type="caution">
    <text evidence="5">The sequence shown here is derived from an EMBL/GenBank/DDBJ whole genome shotgun (WGS) entry which is preliminary data.</text>
</comment>
<dbReference type="InterPro" id="IPR026891">
    <property type="entry name" value="Fn3-like"/>
</dbReference>
<dbReference type="InterPro" id="IPR001764">
    <property type="entry name" value="Glyco_hydro_3_N"/>
</dbReference>
<evidence type="ECO:0000259" key="4">
    <source>
        <dbReference type="SMART" id="SM01217"/>
    </source>
</evidence>
<proteinExistence type="inferred from homology"/>
<dbReference type="GO" id="GO:0016787">
    <property type="term" value="F:hydrolase activity"/>
    <property type="evidence" value="ECO:0007669"/>
    <property type="project" value="UniProtKB-KW"/>
</dbReference>
<accession>A0ABT5IIJ3</accession>
<dbReference type="PANTHER" id="PTHR42715:SF10">
    <property type="entry name" value="BETA-GLUCOSIDASE"/>
    <property type="match status" value="1"/>
</dbReference>
<dbReference type="Gene3D" id="2.60.40.10">
    <property type="entry name" value="Immunoglobulins"/>
    <property type="match status" value="1"/>
</dbReference>
<keyword evidence="3" id="KW-0732">Signal</keyword>
<feature type="signal peptide" evidence="3">
    <location>
        <begin position="1"/>
        <end position="31"/>
    </location>
</feature>
<organism evidence="5 6">
    <name type="scientific">Asticcacaulis currens</name>
    <dbReference type="NCBI Taxonomy" id="2984210"/>
    <lineage>
        <taxon>Bacteria</taxon>
        <taxon>Pseudomonadati</taxon>
        <taxon>Pseudomonadota</taxon>
        <taxon>Alphaproteobacteria</taxon>
        <taxon>Caulobacterales</taxon>
        <taxon>Caulobacteraceae</taxon>
        <taxon>Asticcacaulis</taxon>
    </lineage>
</organism>
<evidence type="ECO:0000313" key="5">
    <source>
        <dbReference type="EMBL" id="MDC7695713.1"/>
    </source>
</evidence>
<dbReference type="RefSeq" id="WP_272742373.1">
    <property type="nucleotide sequence ID" value="NZ_JAQQKW010000011.1"/>
</dbReference>
<dbReference type="PRINTS" id="PR00133">
    <property type="entry name" value="GLHYDRLASE3"/>
</dbReference>
<keyword evidence="2 5" id="KW-0378">Hydrolase</keyword>
<name>A0ABT5IIJ3_9CAUL</name>
<dbReference type="Pfam" id="PF00933">
    <property type="entry name" value="Glyco_hydro_3"/>
    <property type="match status" value="1"/>
</dbReference>
<reference evidence="5 6" key="1">
    <citation type="submission" date="2023-01" db="EMBL/GenBank/DDBJ databases">
        <title>Novel species of the genus Asticcacaulis isolated from rivers.</title>
        <authorList>
            <person name="Lu H."/>
        </authorList>
    </citation>
    <scope>NUCLEOTIDE SEQUENCE [LARGE SCALE GENOMIC DNA]</scope>
    <source>
        <strain evidence="5 6">DXS10W</strain>
    </source>
</reference>
<feature type="chain" id="PRO_5045289031" evidence="3">
    <location>
        <begin position="32"/>
        <end position="744"/>
    </location>
</feature>
<dbReference type="EMBL" id="JAQQKW010000011">
    <property type="protein sequence ID" value="MDC7695713.1"/>
    <property type="molecule type" value="Genomic_DNA"/>
</dbReference>
<dbReference type="SUPFAM" id="SSF51445">
    <property type="entry name" value="(Trans)glycosidases"/>
    <property type="match status" value="1"/>
</dbReference>
<dbReference type="InterPro" id="IPR050288">
    <property type="entry name" value="Cellulose_deg_GH3"/>
</dbReference>
<evidence type="ECO:0000313" key="6">
    <source>
        <dbReference type="Proteomes" id="UP001216595"/>
    </source>
</evidence>
<evidence type="ECO:0000256" key="2">
    <source>
        <dbReference type="ARBA" id="ARBA00022801"/>
    </source>
</evidence>
<dbReference type="InterPro" id="IPR017853">
    <property type="entry name" value="GH"/>
</dbReference>
<dbReference type="InterPro" id="IPR013783">
    <property type="entry name" value="Ig-like_fold"/>
</dbReference>
<dbReference type="PANTHER" id="PTHR42715">
    <property type="entry name" value="BETA-GLUCOSIDASE"/>
    <property type="match status" value="1"/>
</dbReference>
<feature type="domain" description="Fibronectin type III-like" evidence="4">
    <location>
        <begin position="659"/>
        <end position="726"/>
    </location>
</feature>
<keyword evidence="6" id="KW-1185">Reference proteome</keyword>
<comment type="similarity">
    <text evidence="1">Belongs to the glycosyl hydrolase 3 family.</text>
</comment>
<sequence>MTQTTALRARTLRAASATALLLALCVGATHAQNTPQAPGPKPWQDRTLSPDQRANLLDKELTLDERLGLLHGPMAIPFFPGMKLPEGAIGSAGYIAGVPRLGIPAQQESDASLGVTNPGNVRPGDTATALPSSLLLAATFNTDLAYKGGVVVGQEARSRGINVQLAGGVNLARDPRGGRNFEYAGEDPLLAGHIAGAAIKGIQSQNLIATMKHFAVNDQETGRNFANSVISEAAMRESDLLAFQIAHEVGQPGSVMCAYNLVNGAYACGNDFLLNKVLKTDWGFKGYVMSDWGAVKATDFALKGLDQQSGEQLDKQVWFGDPLKAAVQTGAVPASRVSDMSRRILRSMFAAGLFDAPPAVNVDRAANAEVSRQTAAEGIVLLKNEGNLLPLAASAKTILVVGGHADAGVLSGGGSSQVTADAAQIALPVGGEGMMAAFNRMNFHPSSPLKALKERLPQTTVRFDTGRYAAEAARKAKEADLVIVFANQWMAEGDDAPDLSLPNGQDALIAALAEANPKTVVVLQTGGAVAMPWLKQTPAVVEAWYSGDRGGEAIADVLTGKVNPSGHLPVTFPTAITQYPRAELPGLGLPDGQVFDVRYDEGSDVGYRRFAALGQKALFPFGHGLSYTTFAYSDVKVTGGDTLSVSFKVTNTGSVRGKDAPQVYLNRRPDGPAKRLIAFSKVDLAPGQSTTVTLSADMRLLSRFDAKAQKWVQPAGRYEITVAQDAEDTGLTASAQMKAATRKP</sequence>
<dbReference type="Pfam" id="PF01915">
    <property type="entry name" value="Glyco_hydro_3_C"/>
    <property type="match status" value="1"/>
</dbReference>
<dbReference type="Proteomes" id="UP001216595">
    <property type="component" value="Unassembled WGS sequence"/>
</dbReference>
<dbReference type="Gene3D" id="3.40.50.1700">
    <property type="entry name" value="Glycoside hydrolase family 3 C-terminal domain"/>
    <property type="match status" value="2"/>
</dbReference>
<dbReference type="SMART" id="SM01217">
    <property type="entry name" value="Fn3_like"/>
    <property type="match status" value="1"/>
</dbReference>
<dbReference type="Gene3D" id="3.20.20.300">
    <property type="entry name" value="Glycoside hydrolase, family 3, N-terminal domain"/>
    <property type="match status" value="2"/>
</dbReference>
<protein>
    <submittedName>
        <fullName evidence="5">Glycoside hydrolase family 3 C-terminal domain-containing protein</fullName>
    </submittedName>
</protein>
<evidence type="ECO:0000256" key="1">
    <source>
        <dbReference type="ARBA" id="ARBA00005336"/>
    </source>
</evidence>
<dbReference type="InterPro" id="IPR036881">
    <property type="entry name" value="Glyco_hydro_3_C_sf"/>
</dbReference>